<keyword evidence="4" id="KW-1015">Disulfide bond</keyword>
<dbReference type="Gene3D" id="2.40.10.10">
    <property type="entry name" value="Trypsin-like serine proteases"/>
    <property type="match status" value="4"/>
</dbReference>
<dbReference type="EC" id="3.4.21.4" evidence="6"/>
<dbReference type="PRINTS" id="PR00722">
    <property type="entry name" value="CHYMOTRYPSIN"/>
</dbReference>
<evidence type="ECO:0000256" key="5">
    <source>
        <dbReference type="ARBA" id="ARBA00036320"/>
    </source>
</evidence>
<dbReference type="AlphaFoldDB" id="A0A8J7TGR2"/>
<dbReference type="FunFam" id="2.40.10.10:FF:000005">
    <property type="entry name" value="Serine protease 37"/>
    <property type="match status" value="2"/>
</dbReference>
<feature type="domain" description="Peptidase S1" evidence="7">
    <location>
        <begin position="11"/>
        <end position="426"/>
    </location>
</feature>
<dbReference type="CDD" id="cd00190">
    <property type="entry name" value="Tryp_SPc"/>
    <property type="match status" value="2"/>
</dbReference>
<dbReference type="InterPro" id="IPR001314">
    <property type="entry name" value="Peptidase_S1A"/>
</dbReference>
<name>A0A8J7TGR2_ATRSP</name>
<keyword evidence="2" id="KW-0732">Signal</keyword>
<dbReference type="Pfam" id="PF00089">
    <property type="entry name" value="Trypsin"/>
    <property type="match status" value="2"/>
</dbReference>
<proteinExistence type="predicted"/>
<evidence type="ECO:0000313" key="9">
    <source>
        <dbReference type="Proteomes" id="UP000736164"/>
    </source>
</evidence>
<comment type="caution">
    <text evidence="8">The sequence shown here is derived from an EMBL/GenBank/DDBJ whole genome shotgun (WGS) entry which is preliminary data.</text>
</comment>
<comment type="subcellular location">
    <subcellularLocation>
        <location evidence="1">Secreted</location>
        <location evidence="1">Extracellular space</location>
    </subcellularLocation>
</comment>
<evidence type="ECO:0000256" key="6">
    <source>
        <dbReference type="ARBA" id="ARBA00038868"/>
    </source>
</evidence>
<dbReference type="InterPro" id="IPR001254">
    <property type="entry name" value="Trypsin_dom"/>
</dbReference>
<dbReference type="GO" id="GO:0004252">
    <property type="term" value="F:serine-type endopeptidase activity"/>
    <property type="evidence" value="ECO:0007669"/>
    <property type="project" value="UniProtKB-EC"/>
</dbReference>
<feature type="non-terminal residue" evidence="8">
    <location>
        <position position="1"/>
    </location>
</feature>
<dbReference type="PANTHER" id="PTHR24271">
    <property type="entry name" value="KALLIKREIN-RELATED"/>
    <property type="match status" value="1"/>
</dbReference>
<dbReference type="GO" id="GO:0005576">
    <property type="term" value="C:extracellular region"/>
    <property type="evidence" value="ECO:0007669"/>
    <property type="project" value="UniProtKB-SubCell"/>
</dbReference>
<evidence type="ECO:0000256" key="2">
    <source>
        <dbReference type="ARBA" id="ARBA00022729"/>
    </source>
</evidence>
<keyword evidence="3" id="KW-0865">Zymogen</keyword>
<dbReference type="PANTHER" id="PTHR24271:SF81">
    <property type="entry name" value="GRANZYME B"/>
    <property type="match status" value="1"/>
</dbReference>
<accession>A0A8J7TGR2</accession>
<dbReference type="EMBL" id="JAAWVO010062597">
    <property type="protein sequence ID" value="MBN3323062.1"/>
    <property type="molecule type" value="Genomic_DNA"/>
</dbReference>
<protein>
    <recommendedName>
        <fullName evidence="6">trypsin</fullName>
        <ecNumber evidence="6">3.4.21.4</ecNumber>
    </recommendedName>
</protein>
<dbReference type="GO" id="GO:0006508">
    <property type="term" value="P:proteolysis"/>
    <property type="evidence" value="ECO:0007669"/>
    <property type="project" value="InterPro"/>
</dbReference>
<gene>
    <name evidence="8" type="primary">Gzmb_0</name>
    <name evidence="8" type="ORF">GTO95_0013566</name>
</gene>
<dbReference type="SUPFAM" id="SSF50494">
    <property type="entry name" value="Trypsin-like serine proteases"/>
    <property type="match status" value="2"/>
</dbReference>
<feature type="non-terminal residue" evidence="8">
    <location>
        <position position="428"/>
    </location>
</feature>
<comment type="catalytic activity">
    <reaction evidence="5">
        <text>Preferential cleavage: Arg-|-Xaa, Lys-|-Xaa.</text>
        <dbReference type="EC" id="3.4.21.4"/>
    </reaction>
</comment>
<evidence type="ECO:0000256" key="4">
    <source>
        <dbReference type="ARBA" id="ARBA00023157"/>
    </source>
</evidence>
<dbReference type="InterPro" id="IPR043504">
    <property type="entry name" value="Peptidase_S1_PA_chymotrypsin"/>
</dbReference>
<dbReference type="SMART" id="SM00020">
    <property type="entry name" value="Tryp_SPc"/>
    <property type="match status" value="2"/>
</dbReference>
<organism evidence="8 9">
    <name type="scientific">Atractosteus spatula</name>
    <name type="common">Alligator gar</name>
    <name type="synonym">Lepisosteus spatula</name>
    <dbReference type="NCBI Taxonomy" id="7917"/>
    <lineage>
        <taxon>Eukaryota</taxon>
        <taxon>Metazoa</taxon>
        <taxon>Chordata</taxon>
        <taxon>Craniata</taxon>
        <taxon>Vertebrata</taxon>
        <taxon>Euteleostomi</taxon>
        <taxon>Actinopterygii</taxon>
        <taxon>Neopterygii</taxon>
        <taxon>Holostei</taxon>
        <taxon>Semionotiformes</taxon>
        <taxon>Lepisosteidae</taxon>
        <taxon>Atractosteus</taxon>
    </lineage>
</organism>
<dbReference type="PROSITE" id="PS00134">
    <property type="entry name" value="TRYPSIN_HIS"/>
    <property type="match status" value="2"/>
</dbReference>
<dbReference type="PROSITE" id="PS50240">
    <property type="entry name" value="TRYPSIN_DOM"/>
    <property type="match status" value="1"/>
</dbReference>
<sequence length="428" mass="46275">VCLTGVSGEKIIGGAVAKLHSRPYMVYLIISRGDQEISCGGFLIREDFVLTAAHCNGNKLTALLGAHNILQDEETQQVIAVEKSFPHPLHNNRTYDIMLLKLKKKARLGKAVGVIPLPWKRVSPGTVCSVAGWGTVDRENWKNASSQLREVNVTVLSDKQCRNSLGEEYDETKMCGGIPDHGVCKVSAASQSLHLFVSPGAAQIIGGHEATPHSRPYMAYLSMVRGTKCVACGGFLVRNDFIMTAAHCNADNITAILGAHNVVRGENSQQIIPVAKSFPFPDFCPRELDDDIMLLKLRWNATLNSAVGVLPLPKKVRDVRVGRSCSVAGWGAMDTEGEKPSPTLQEVNVTVVRRLCAQTWGRQFNEYKVCAAGPLKGGCSGDSGAPLVCRGVAVGILSFGGKPCGYLPNVFTKVAMYLDWARDMLANN</sequence>
<dbReference type="InterPro" id="IPR009003">
    <property type="entry name" value="Peptidase_S1_PA"/>
</dbReference>
<reference evidence="8" key="1">
    <citation type="journal article" date="2021" name="Cell">
        <title>Tracing the genetic footprints of vertebrate landing in non-teleost ray-finned fishes.</title>
        <authorList>
            <person name="Bi X."/>
            <person name="Wang K."/>
            <person name="Yang L."/>
            <person name="Pan H."/>
            <person name="Jiang H."/>
            <person name="Wei Q."/>
            <person name="Fang M."/>
            <person name="Yu H."/>
            <person name="Zhu C."/>
            <person name="Cai Y."/>
            <person name="He Y."/>
            <person name="Gan X."/>
            <person name="Zeng H."/>
            <person name="Yu D."/>
            <person name="Zhu Y."/>
            <person name="Jiang H."/>
            <person name="Qiu Q."/>
            <person name="Yang H."/>
            <person name="Zhang Y.E."/>
            <person name="Wang W."/>
            <person name="Zhu M."/>
            <person name="He S."/>
            <person name="Zhang G."/>
        </authorList>
    </citation>
    <scope>NUCLEOTIDE SEQUENCE</scope>
    <source>
        <strain evidence="8">Allg_001</strain>
    </source>
</reference>
<dbReference type="InterPro" id="IPR018114">
    <property type="entry name" value="TRYPSIN_HIS"/>
</dbReference>
<evidence type="ECO:0000256" key="1">
    <source>
        <dbReference type="ARBA" id="ARBA00004239"/>
    </source>
</evidence>
<keyword evidence="9" id="KW-1185">Reference proteome</keyword>
<evidence type="ECO:0000313" key="8">
    <source>
        <dbReference type="EMBL" id="MBN3323062.1"/>
    </source>
</evidence>
<dbReference type="Proteomes" id="UP000736164">
    <property type="component" value="Unassembled WGS sequence"/>
</dbReference>
<evidence type="ECO:0000256" key="3">
    <source>
        <dbReference type="ARBA" id="ARBA00023145"/>
    </source>
</evidence>
<evidence type="ECO:0000259" key="7">
    <source>
        <dbReference type="PROSITE" id="PS50240"/>
    </source>
</evidence>